<name>A0A2H3KW65_9FLAO</name>
<evidence type="ECO:0000313" key="1">
    <source>
        <dbReference type="EMBL" id="PDS23177.1"/>
    </source>
</evidence>
<sequence>MNRRDLIKNIALVSGGLFVGSNFLLTSCKNDQAGSQKLDQSMLALLSEIAETIIPETDTPGAKSVGVAAFVDKIFQDIYSDEEQKAFLEALNKIETKAKTMGDTFAKLAADKKAAVFNAVKNKEDKGFLAMYQIILFAYLTSEKGLKATFNYVPIPGKFQGDIPYKKGDKAYVGLQG</sequence>
<dbReference type="EMBL" id="PCMW01000067">
    <property type="protein sequence ID" value="PDS23177.1"/>
    <property type="molecule type" value="Genomic_DNA"/>
</dbReference>
<comment type="caution">
    <text evidence="1">The sequence shown here is derived from an EMBL/GenBank/DDBJ whole genome shotgun (WGS) entry which is preliminary data.</text>
</comment>
<dbReference type="RefSeq" id="WP_097554515.1">
    <property type="nucleotide sequence ID" value="NZ_PCMW01000067.1"/>
</dbReference>
<accession>A0A2H3KW65</accession>
<reference evidence="1 2" key="1">
    <citation type="submission" date="2017-09" db="EMBL/GenBank/DDBJ databases">
        <title>Whole genomes of Flavobacteriaceae.</title>
        <authorList>
            <person name="Stine C."/>
            <person name="Li C."/>
            <person name="Tadesse D."/>
        </authorList>
    </citation>
    <scope>NUCLEOTIDE SEQUENCE [LARGE SCALE GENOMIC DNA]</scope>
    <source>
        <strain evidence="1 2">ATCC 35036</strain>
    </source>
</reference>
<dbReference type="PROSITE" id="PS51257">
    <property type="entry name" value="PROKAR_LIPOPROTEIN"/>
    <property type="match status" value="1"/>
</dbReference>
<dbReference type="AlphaFoldDB" id="A0A2H3KW65"/>
<dbReference type="Proteomes" id="UP000220828">
    <property type="component" value="Unassembled WGS sequence"/>
</dbReference>
<dbReference type="OrthoDB" id="6385145at2"/>
<organism evidence="1 2">
    <name type="scientific">Flavobacterium branchiophilum</name>
    <dbReference type="NCBI Taxonomy" id="55197"/>
    <lineage>
        <taxon>Bacteria</taxon>
        <taxon>Pseudomonadati</taxon>
        <taxon>Bacteroidota</taxon>
        <taxon>Flavobacteriia</taxon>
        <taxon>Flavobacteriales</taxon>
        <taxon>Flavobacteriaceae</taxon>
        <taxon>Flavobacterium</taxon>
    </lineage>
</organism>
<proteinExistence type="predicted"/>
<evidence type="ECO:0000313" key="2">
    <source>
        <dbReference type="Proteomes" id="UP000220828"/>
    </source>
</evidence>
<dbReference type="InterPro" id="IPR027056">
    <property type="entry name" value="Gluconate_2DH_su3"/>
</dbReference>
<dbReference type="Pfam" id="PF13618">
    <property type="entry name" value="Gluconate_2-dh3"/>
    <property type="match status" value="1"/>
</dbReference>
<protein>
    <submittedName>
        <fullName evidence="1">Twin-arginine translocation pathway signal protein</fullName>
    </submittedName>
</protein>
<gene>
    <name evidence="1" type="ORF">B0A77_11370</name>
</gene>